<comment type="caution">
    <text evidence="1">The sequence shown here is derived from an EMBL/GenBank/DDBJ whole genome shotgun (WGS) entry which is preliminary data.</text>
</comment>
<reference evidence="1" key="1">
    <citation type="submission" date="2021-02" db="EMBL/GenBank/DDBJ databases">
        <authorList>
            <person name="Nowell W R."/>
        </authorList>
    </citation>
    <scope>NUCLEOTIDE SEQUENCE</scope>
</reference>
<organism evidence="1 2">
    <name type="scientific">Rotaria magnacalcarata</name>
    <dbReference type="NCBI Taxonomy" id="392030"/>
    <lineage>
        <taxon>Eukaryota</taxon>
        <taxon>Metazoa</taxon>
        <taxon>Spiralia</taxon>
        <taxon>Gnathifera</taxon>
        <taxon>Rotifera</taxon>
        <taxon>Eurotatoria</taxon>
        <taxon>Bdelloidea</taxon>
        <taxon>Philodinida</taxon>
        <taxon>Philodinidae</taxon>
        <taxon>Rotaria</taxon>
    </lineage>
</organism>
<gene>
    <name evidence="1" type="ORF">OVN521_LOCUS48371</name>
</gene>
<evidence type="ECO:0000313" key="2">
    <source>
        <dbReference type="Proteomes" id="UP000663866"/>
    </source>
</evidence>
<feature type="non-terminal residue" evidence="1">
    <location>
        <position position="1"/>
    </location>
</feature>
<keyword evidence="2" id="KW-1185">Reference proteome</keyword>
<dbReference type="Proteomes" id="UP000663866">
    <property type="component" value="Unassembled WGS sequence"/>
</dbReference>
<evidence type="ECO:0000313" key="1">
    <source>
        <dbReference type="EMBL" id="CAF4700200.1"/>
    </source>
</evidence>
<name>A0A821IEC0_9BILA</name>
<sequence>MALVSYSLYFTDFVGQAVFGGSPTLDFNDPLRLLYNDGVRF</sequence>
<protein>
    <submittedName>
        <fullName evidence="1">Uncharacterized protein</fullName>
    </submittedName>
</protein>
<dbReference type="EMBL" id="CAJOBG010100308">
    <property type="protein sequence ID" value="CAF4700200.1"/>
    <property type="molecule type" value="Genomic_DNA"/>
</dbReference>
<dbReference type="AlphaFoldDB" id="A0A821IEC0"/>
<proteinExistence type="predicted"/>
<accession>A0A821IEC0</accession>